<reference evidence="2" key="3">
    <citation type="submission" date="2020-12" db="UniProtKB">
        <authorList>
            <consortium name="EnsemblPlants"/>
        </authorList>
    </citation>
    <scope>IDENTIFICATION</scope>
</reference>
<evidence type="ECO:0000313" key="3">
    <source>
        <dbReference type="Proteomes" id="UP000006727"/>
    </source>
</evidence>
<evidence type="ECO:0000256" key="1">
    <source>
        <dbReference type="SAM" id="Phobius"/>
    </source>
</evidence>
<reference evidence="2 3" key="1">
    <citation type="journal article" date="2008" name="Science">
        <title>The Physcomitrella genome reveals evolutionary insights into the conquest of land by plants.</title>
        <authorList>
            <person name="Rensing S."/>
            <person name="Lang D."/>
            <person name="Zimmer A."/>
            <person name="Terry A."/>
            <person name="Salamov A."/>
            <person name="Shapiro H."/>
            <person name="Nishiyama T."/>
            <person name="Perroud P.-F."/>
            <person name="Lindquist E."/>
            <person name="Kamisugi Y."/>
            <person name="Tanahashi T."/>
            <person name="Sakakibara K."/>
            <person name="Fujita T."/>
            <person name="Oishi K."/>
            <person name="Shin-I T."/>
            <person name="Kuroki Y."/>
            <person name="Toyoda A."/>
            <person name="Suzuki Y."/>
            <person name="Hashimoto A."/>
            <person name="Yamaguchi K."/>
            <person name="Sugano A."/>
            <person name="Kohara Y."/>
            <person name="Fujiyama A."/>
            <person name="Anterola A."/>
            <person name="Aoki S."/>
            <person name="Ashton N."/>
            <person name="Barbazuk W.B."/>
            <person name="Barker E."/>
            <person name="Bennetzen J."/>
            <person name="Bezanilla M."/>
            <person name="Blankenship R."/>
            <person name="Cho S.H."/>
            <person name="Dutcher S."/>
            <person name="Estelle M."/>
            <person name="Fawcett J.A."/>
            <person name="Gundlach H."/>
            <person name="Hanada K."/>
            <person name="Heyl A."/>
            <person name="Hicks K.A."/>
            <person name="Hugh J."/>
            <person name="Lohr M."/>
            <person name="Mayer K."/>
            <person name="Melkozernov A."/>
            <person name="Murata T."/>
            <person name="Nelson D."/>
            <person name="Pils B."/>
            <person name="Prigge M."/>
            <person name="Reiss B."/>
            <person name="Renner T."/>
            <person name="Rombauts S."/>
            <person name="Rushton P."/>
            <person name="Sanderfoot A."/>
            <person name="Schween G."/>
            <person name="Shiu S.-H."/>
            <person name="Stueber K."/>
            <person name="Theodoulou F.L."/>
            <person name="Tu H."/>
            <person name="Van de Peer Y."/>
            <person name="Verrier P.J."/>
            <person name="Waters E."/>
            <person name="Wood A."/>
            <person name="Yang L."/>
            <person name="Cove D."/>
            <person name="Cuming A."/>
            <person name="Hasebe M."/>
            <person name="Lucas S."/>
            <person name="Mishler D.B."/>
            <person name="Reski R."/>
            <person name="Grigoriev I."/>
            <person name="Quatrano R.S."/>
            <person name="Boore J.L."/>
        </authorList>
    </citation>
    <scope>NUCLEOTIDE SEQUENCE [LARGE SCALE GENOMIC DNA]</scope>
    <source>
        <strain evidence="2 3">cv. Gransden 2004</strain>
    </source>
</reference>
<keyword evidence="1" id="KW-0472">Membrane</keyword>
<keyword evidence="3" id="KW-1185">Reference proteome</keyword>
<sequence>MSTGTNVLSAVAAGMCAAILTQMLHRPGCKRAHSEIRKVYGPHCLRVAGRWLNLALENNLSLFLIFGFMYQGFLLV</sequence>
<keyword evidence="1" id="KW-1133">Transmembrane helix</keyword>
<proteinExistence type="predicted"/>
<dbReference type="EMBL" id="ABEU02000011">
    <property type="status" value="NOT_ANNOTATED_CDS"/>
    <property type="molecule type" value="Genomic_DNA"/>
</dbReference>
<feature type="transmembrane region" description="Helical" evidence="1">
    <location>
        <begin position="6"/>
        <end position="24"/>
    </location>
</feature>
<evidence type="ECO:0000313" key="2">
    <source>
        <dbReference type="EnsemblPlants" id="Pp3c11_11060V3.4"/>
    </source>
</evidence>
<dbReference type="EnsemblPlants" id="Pp3c11_11060V3.4">
    <property type="protein sequence ID" value="Pp3c11_11060V3.4"/>
    <property type="gene ID" value="Pp3c11_11060"/>
</dbReference>
<gene>
    <name evidence="2" type="primary">LOC112288193</name>
</gene>
<accession>A0A7I4EZW7</accession>
<name>A0A7I4EZW7_PHYPA</name>
<dbReference type="Gramene" id="Pp3c11_11060V3.4">
    <property type="protein sequence ID" value="Pp3c11_11060V3.4"/>
    <property type="gene ID" value="Pp3c11_11060"/>
</dbReference>
<keyword evidence="1" id="KW-0812">Transmembrane</keyword>
<protein>
    <submittedName>
        <fullName evidence="2">Uncharacterized protein</fullName>
    </submittedName>
</protein>
<dbReference type="AlphaFoldDB" id="A0A7I4EZW7"/>
<reference evidence="2 3" key="2">
    <citation type="journal article" date="2018" name="Plant J.">
        <title>The Physcomitrella patens chromosome-scale assembly reveals moss genome structure and evolution.</title>
        <authorList>
            <person name="Lang D."/>
            <person name="Ullrich K.K."/>
            <person name="Murat F."/>
            <person name="Fuchs J."/>
            <person name="Jenkins J."/>
            <person name="Haas F.B."/>
            <person name="Piednoel M."/>
            <person name="Gundlach H."/>
            <person name="Van Bel M."/>
            <person name="Meyberg R."/>
            <person name="Vives C."/>
            <person name="Morata J."/>
            <person name="Symeonidi A."/>
            <person name="Hiss M."/>
            <person name="Muchero W."/>
            <person name="Kamisugi Y."/>
            <person name="Saleh O."/>
            <person name="Blanc G."/>
            <person name="Decker E.L."/>
            <person name="van Gessel N."/>
            <person name="Grimwood J."/>
            <person name="Hayes R.D."/>
            <person name="Graham S.W."/>
            <person name="Gunter L.E."/>
            <person name="McDaniel S.F."/>
            <person name="Hoernstein S.N.W."/>
            <person name="Larsson A."/>
            <person name="Li F.W."/>
            <person name="Perroud P.F."/>
            <person name="Phillips J."/>
            <person name="Ranjan P."/>
            <person name="Rokshar D.S."/>
            <person name="Rothfels C.J."/>
            <person name="Schneider L."/>
            <person name="Shu S."/>
            <person name="Stevenson D.W."/>
            <person name="Thummler F."/>
            <person name="Tillich M."/>
            <person name="Villarreal Aguilar J.C."/>
            <person name="Widiez T."/>
            <person name="Wong G.K."/>
            <person name="Wymore A."/>
            <person name="Zhang Y."/>
            <person name="Zimmer A.D."/>
            <person name="Quatrano R.S."/>
            <person name="Mayer K.F.X."/>
            <person name="Goodstein D."/>
            <person name="Casacuberta J.M."/>
            <person name="Vandepoele K."/>
            <person name="Reski R."/>
            <person name="Cuming A.C."/>
            <person name="Tuskan G.A."/>
            <person name="Maumus F."/>
            <person name="Salse J."/>
            <person name="Schmutz J."/>
            <person name="Rensing S.A."/>
        </authorList>
    </citation>
    <scope>NUCLEOTIDE SEQUENCE [LARGE SCALE GENOMIC DNA]</scope>
    <source>
        <strain evidence="2 3">cv. Gransden 2004</strain>
    </source>
</reference>
<organism evidence="2 3">
    <name type="scientific">Physcomitrium patens</name>
    <name type="common">Spreading-leaved earth moss</name>
    <name type="synonym">Physcomitrella patens</name>
    <dbReference type="NCBI Taxonomy" id="3218"/>
    <lineage>
        <taxon>Eukaryota</taxon>
        <taxon>Viridiplantae</taxon>
        <taxon>Streptophyta</taxon>
        <taxon>Embryophyta</taxon>
        <taxon>Bryophyta</taxon>
        <taxon>Bryophytina</taxon>
        <taxon>Bryopsida</taxon>
        <taxon>Funariidae</taxon>
        <taxon>Funariales</taxon>
        <taxon>Funariaceae</taxon>
        <taxon>Physcomitrium</taxon>
    </lineage>
</organism>
<dbReference type="Proteomes" id="UP000006727">
    <property type="component" value="Chromosome 11"/>
</dbReference>